<protein>
    <recommendedName>
        <fullName evidence="6">RING-type domain-containing protein</fullName>
    </recommendedName>
</protein>
<dbReference type="EMBL" id="OA883819">
    <property type="protein sequence ID" value="CAD7279774.1"/>
    <property type="molecule type" value="Genomic_DNA"/>
</dbReference>
<dbReference type="AlphaFoldDB" id="A0A7R9BT80"/>
<dbReference type="SUPFAM" id="SSF57850">
    <property type="entry name" value="RING/U-box"/>
    <property type="match status" value="1"/>
</dbReference>
<evidence type="ECO:0000256" key="3">
    <source>
        <dbReference type="ARBA" id="ARBA00022833"/>
    </source>
</evidence>
<dbReference type="SMART" id="SM00184">
    <property type="entry name" value="RING"/>
    <property type="match status" value="1"/>
</dbReference>
<dbReference type="PROSITE" id="PS50089">
    <property type="entry name" value="ZF_RING_2"/>
    <property type="match status" value="1"/>
</dbReference>
<dbReference type="PANTHER" id="PTHR16079:SF4">
    <property type="entry name" value="E3 UBIQUITIN-PROTEIN LIGASE CHFR"/>
    <property type="match status" value="1"/>
</dbReference>
<evidence type="ECO:0000256" key="4">
    <source>
        <dbReference type="PROSITE-ProRule" id="PRU00175"/>
    </source>
</evidence>
<dbReference type="PROSITE" id="PS00518">
    <property type="entry name" value="ZF_RING_1"/>
    <property type="match status" value="1"/>
</dbReference>
<keyword evidence="8" id="KW-1185">Reference proteome</keyword>
<evidence type="ECO:0000259" key="6">
    <source>
        <dbReference type="PROSITE" id="PS50089"/>
    </source>
</evidence>
<evidence type="ECO:0000256" key="5">
    <source>
        <dbReference type="SAM" id="MobiDB-lite"/>
    </source>
</evidence>
<evidence type="ECO:0000313" key="7">
    <source>
        <dbReference type="EMBL" id="CAD7279774.1"/>
    </source>
</evidence>
<evidence type="ECO:0000256" key="1">
    <source>
        <dbReference type="ARBA" id="ARBA00022723"/>
    </source>
</evidence>
<evidence type="ECO:0000313" key="8">
    <source>
        <dbReference type="Proteomes" id="UP000678499"/>
    </source>
</evidence>
<dbReference type="InterPro" id="IPR017907">
    <property type="entry name" value="Znf_RING_CS"/>
</dbReference>
<proteinExistence type="predicted"/>
<dbReference type="Gene3D" id="3.30.40.10">
    <property type="entry name" value="Zinc/RING finger domain, C3HC4 (zinc finger)"/>
    <property type="match status" value="1"/>
</dbReference>
<reference evidence="7" key="1">
    <citation type="submission" date="2020-11" db="EMBL/GenBank/DDBJ databases">
        <authorList>
            <person name="Tran Van P."/>
        </authorList>
    </citation>
    <scope>NUCLEOTIDE SEQUENCE</scope>
</reference>
<dbReference type="Proteomes" id="UP000678499">
    <property type="component" value="Unassembled WGS sequence"/>
</dbReference>
<accession>A0A7R9BT80</accession>
<keyword evidence="2 4" id="KW-0863">Zinc-finger</keyword>
<keyword evidence="3" id="KW-0862">Zinc</keyword>
<sequence length="190" mass="21148">MMGDLDLLEMKRVMSTEATSAEEETQLKRSRSRSVIRHQHQHFPAADDSNVIISSTLDAILDAVTCSICMELVHNAVSPCQCLHAFCGGCLSSWIFRQGTPRVNCPKCRTNMRSVSVNHLACSVSAELEKVRPEDAKAPKDKILLDQANRFSGKKMFHLAEMFNAEYGSRTARGGRRRRVRNPASTSPTP</sequence>
<dbReference type="InterPro" id="IPR018957">
    <property type="entry name" value="Znf_C3HC4_RING-type"/>
</dbReference>
<dbReference type="GO" id="GO:0016567">
    <property type="term" value="P:protein ubiquitination"/>
    <property type="evidence" value="ECO:0007669"/>
    <property type="project" value="TreeGrafter"/>
</dbReference>
<dbReference type="Pfam" id="PF00097">
    <property type="entry name" value="zf-C3HC4"/>
    <property type="match status" value="1"/>
</dbReference>
<evidence type="ECO:0000256" key="2">
    <source>
        <dbReference type="ARBA" id="ARBA00022771"/>
    </source>
</evidence>
<dbReference type="EMBL" id="CAJPEX010001782">
    <property type="protein sequence ID" value="CAG0919926.1"/>
    <property type="molecule type" value="Genomic_DNA"/>
</dbReference>
<dbReference type="InterPro" id="IPR001841">
    <property type="entry name" value="Znf_RING"/>
</dbReference>
<dbReference type="PANTHER" id="PTHR16079">
    <property type="entry name" value="UBIQUITIN LIGASE PROTEIN CHFR"/>
    <property type="match status" value="1"/>
</dbReference>
<dbReference type="InterPro" id="IPR052256">
    <property type="entry name" value="E3_ubiquitin-ligase_CHFR"/>
</dbReference>
<dbReference type="GO" id="GO:0004842">
    <property type="term" value="F:ubiquitin-protein transferase activity"/>
    <property type="evidence" value="ECO:0007669"/>
    <property type="project" value="TreeGrafter"/>
</dbReference>
<feature type="region of interest" description="Disordered" evidence="5">
    <location>
        <begin position="170"/>
        <end position="190"/>
    </location>
</feature>
<dbReference type="GO" id="GO:0008270">
    <property type="term" value="F:zinc ion binding"/>
    <property type="evidence" value="ECO:0007669"/>
    <property type="project" value="UniProtKB-KW"/>
</dbReference>
<feature type="domain" description="RING-type" evidence="6">
    <location>
        <begin position="66"/>
        <end position="109"/>
    </location>
</feature>
<dbReference type="InterPro" id="IPR013083">
    <property type="entry name" value="Znf_RING/FYVE/PHD"/>
</dbReference>
<organism evidence="7">
    <name type="scientific">Notodromas monacha</name>
    <dbReference type="NCBI Taxonomy" id="399045"/>
    <lineage>
        <taxon>Eukaryota</taxon>
        <taxon>Metazoa</taxon>
        <taxon>Ecdysozoa</taxon>
        <taxon>Arthropoda</taxon>
        <taxon>Crustacea</taxon>
        <taxon>Oligostraca</taxon>
        <taxon>Ostracoda</taxon>
        <taxon>Podocopa</taxon>
        <taxon>Podocopida</taxon>
        <taxon>Cypridocopina</taxon>
        <taxon>Cypridoidea</taxon>
        <taxon>Cyprididae</taxon>
        <taxon>Notodromas</taxon>
    </lineage>
</organism>
<dbReference type="OrthoDB" id="9049620at2759"/>
<name>A0A7R9BT80_9CRUS</name>
<dbReference type="GO" id="GO:0006511">
    <property type="term" value="P:ubiquitin-dependent protein catabolic process"/>
    <property type="evidence" value="ECO:0007669"/>
    <property type="project" value="TreeGrafter"/>
</dbReference>
<dbReference type="GO" id="GO:0005634">
    <property type="term" value="C:nucleus"/>
    <property type="evidence" value="ECO:0007669"/>
    <property type="project" value="TreeGrafter"/>
</dbReference>
<keyword evidence="1" id="KW-0479">Metal-binding</keyword>
<gene>
    <name evidence="7" type="ORF">NMOB1V02_LOCUS7441</name>
</gene>